<reference evidence="1" key="1">
    <citation type="submission" date="2014-11" db="EMBL/GenBank/DDBJ databases">
        <authorList>
            <person name="Amaro Gonzalez C."/>
        </authorList>
    </citation>
    <scope>NUCLEOTIDE SEQUENCE</scope>
</reference>
<reference evidence="1" key="2">
    <citation type="journal article" date="2015" name="Fish Shellfish Immunol.">
        <title>Early steps in the European eel (Anguilla anguilla)-Vibrio vulnificus interaction in the gills: Role of the RtxA13 toxin.</title>
        <authorList>
            <person name="Callol A."/>
            <person name="Pajuelo D."/>
            <person name="Ebbesson L."/>
            <person name="Teles M."/>
            <person name="MacKenzie S."/>
            <person name="Amaro C."/>
        </authorList>
    </citation>
    <scope>NUCLEOTIDE SEQUENCE</scope>
</reference>
<organism evidence="1">
    <name type="scientific">Anguilla anguilla</name>
    <name type="common">European freshwater eel</name>
    <name type="synonym">Muraena anguilla</name>
    <dbReference type="NCBI Taxonomy" id="7936"/>
    <lineage>
        <taxon>Eukaryota</taxon>
        <taxon>Metazoa</taxon>
        <taxon>Chordata</taxon>
        <taxon>Craniata</taxon>
        <taxon>Vertebrata</taxon>
        <taxon>Euteleostomi</taxon>
        <taxon>Actinopterygii</taxon>
        <taxon>Neopterygii</taxon>
        <taxon>Teleostei</taxon>
        <taxon>Anguilliformes</taxon>
        <taxon>Anguillidae</taxon>
        <taxon>Anguilla</taxon>
    </lineage>
</organism>
<evidence type="ECO:0000313" key="1">
    <source>
        <dbReference type="EMBL" id="JAH62231.1"/>
    </source>
</evidence>
<proteinExistence type="predicted"/>
<accession>A0A0E9U8T5</accession>
<sequence>MSGADEEIFQ</sequence>
<protein>
    <submittedName>
        <fullName evidence="1">Uncharacterized protein</fullName>
    </submittedName>
</protein>
<name>A0A0E9U8T5_ANGAN</name>
<dbReference type="EMBL" id="GBXM01046346">
    <property type="protein sequence ID" value="JAH62231.1"/>
    <property type="molecule type" value="Transcribed_RNA"/>
</dbReference>